<comment type="caution">
    <text evidence="1">The sequence shown here is derived from an EMBL/GenBank/DDBJ whole genome shotgun (WGS) entry which is preliminary data.</text>
</comment>
<dbReference type="AlphaFoldDB" id="A0A139IKG9"/>
<sequence>MHFNVVINPEDDQHLIGSRHMNAWQVILDVNDLLLNPSWPSYSPHISPLPPVSDIKHSSQDCRRDYTRHPSQRHFSTQKSLLHLNIIDPDASSEAKREAYLSWATWWSTAASAASFSVFSIIAI</sequence>
<protein>
    <submittedName>
        <fullName evidence="1">Uncharacterized protein</fullName>
    </submittedName>
</protein>
<accession>A0A139IKG9</accession>
<proteinExistence type="predicted"/>
<evidence type="ECO:0000313" key="2">
    <source>
        <dbReference type="Proteomes" id="UP000073492"/>
    </source>
</evidence>
<keyword evidence="2" id="KW-1185">Reference proteome</keyword>
<name>A0A139IKG9_9PEZI</name>
<gene>
    <name evidence="1" type="ORF">AC579_4832</name>
</gene>
<organism evidence="1 2">
    <name type="scientific">Pseudocercospora musae</name>
    <dbReference type="NCBI Taxonomy" id="113226"/>
    <lineage>
        <taxon>Eukaryota</taxon>
        <taxon>Fungi</taxon>
        <taxon>Dikarya</taxon>
        <taxon>Ascomycota</taxon>
        <taxon>Pezizomycotina</taxon>
        <taxon>Dothideomycetes</taxon>
        <taxon>Dothideomycetidae</taxon>
        <taxon>Mycosphaerellales</taxon>
        <taxon>Mycosphaerellaceae</taxon>
        <taxon>Pseudocercospora</taxon>
    </lineage>
</organism>
<dbReference type="EMBL" id="LFZO01000062">
    <property type="protein sequence ID" value="KXT15278.1"/>
    <property type="molecule type" value="Genomic_DNA"/>
</dbReference>
<dbReference type="Proteomes" id="UP000073492">
    <property type="component" value="Unassembled WGS sequence"/>
</dbReference>
<evidence type="ECO:0000313" key="1">
    <source>
        <dbReference type="EMBL" id="KXT15278.1"/>
    </source>
</evidence>
<reference evidence="1 2" key="1">
    <citation type="submission" date="2015-07" db="EMBL/GenBank/DDBJ databases">
        <title>Comparative genomics of the Sigatoka disease complex on banana suggests a link between parallel evolutionary changes in Pseudocercospora fijiensis and Pseudocercospora eumusae and increased virulence on the banana host.</title>
        <authorList>
            <person name="Chang T.-C."/>
            <person name="Salvucci A."/>
            <person name="Crous P.W."/>
            <person name="Stergiopoulos I."/>
        </authorList>
    </citation>
    <scope>NUCLEOTIDE SEQUENCE [LARGE SCALE GENOMIC DNA]</scope>
    <source>
        <strain evidence="1 2">CBS 116634</strain>
    </source>
</reference>